<sequence length="94" mass="10547">MTNTAALPPVDEDHARDWVFEYSEAKRMAPYRANVILEKALCDNLPAPPDEDECCGSSCCPCVRDLWREEVAVWKAVRDGTSVDTLAARKNFKS</sequence>
<reference evidence="2" key="1">
    <citation type="journal article" date="2023" name="BMC Genomics">
        <title>Chromosome-level genome assemblies of Cutaneotrichosporon spp. (Trichosporonales, Basidiomycota) reveal imbalanced evolution between nucleotide sequences and chromosome synteny.</title>
        <authorList>
            <person name="Kobayashi Y."/>
            <person name="Kayamori A."/>
            <person name="Aoki K."/>
            <person name="Shiwa Y."/>
            <person name="Matsutani M."/>
            <person name="Fujita N."/>
            <person name="Sugita T."/>
            <person name="Iwasaki W."/>
            <person name="Tanaka N."/>
            <person name="Takashima M."/>
        </authorList>
    </citation>
    <scope>NUCLEOTIDE SEQUENCE</scope>
    <source>
        <strain evidence="2">HIS019</strain>
    </source>
</reference>
<gene>
    <name evidence="2" type="ORF">CcaverHIS019_0510610</name>
</gene>
<evidence type="ECO:0000313" key="3">
    <source>
        <dbReference type="Proteomes" id="UP001233271"/>
    </source>
</evidence>
<dbReference type="EMBL" id="AP028216">
    <property type="protein sequence ID" value="BEI93433.1"/>
    <property type="molecule type" value="Genomic_DNA"/>
</dbReference>
<dbReference type="KEGG" id="ccac:CcaHIS019_0510610"/>
<evidence type="ECO:0000259" key="1">
    <source>
        <dbReference type="Pfam" id="PF09791"/>
    </source>
</evidence>
<name>A0AA48L7R2_9TREE</name>
<dbReference type="InterPro" id="IPR019180">
    <property type="entry name" value="Oxidoreductase-like_N"/>
</dbReference>
<dbReference type="Pfam" id="PF09791">
    <property type="entry name" value="Oxidored-like"/>
    <property type="match status" value="1"/>
</dbReference>
<accession>A0AA48L7R2</accession>
<dbReference type="RefSeq" id="XP_060458698.1">
    <property type="nucleotide sequence ID" value="XM_060602290.1"/>
</dbReference>
<protein>
    <recommendedName>
        <fullName evidence="1">Oxidoreductase-like domain-containing protein</fullName>
    </recommendedName>
</protein>
<evidence type="ECO:0000313" key="2">
    <source>
        <dbReference type="EMBL" id="BEI93433.1"/>
    </source>
</evidence>
<dbReference type="Proteomes" id="UP001233271">
    <property type="component" value="Chromosome 5"/>
</dbReference>
<dbReference type="GeneID" id="85497303"/>
<keyword evidence="3" id="KW-1185">Reference proteome</keyword>
<feature type="domain" description="Oxidoreductase-like" evidence="1">
    <location>
        <begin position="46"/>
        <end position="78"/>
    </location>
</feature>
<dbReference type="AlphaFoldDB" id="A0AA48L7R2"/>
<proteinExistence type="predicted"/>
<organism evidence="2 3">
    <name type="scientific">Cutaneotrichosporon cavernicola</name>
    <dbReference type="NCBI Taxonomy" id="279322"/>
    <lineage>
        <taxon>Eukaryota</taxon>
        <taxon>Fungi</taxon>
        <taxon>Dikarya</taxon>
        <taxon>Basidiomycota</taxon>
        <taxon>Agaricomycotina</taxon>
        <taxon>Tremellomycetes</taxon>
        <taxon>Trichosporonales</taxon>
        <taxon>Trichosporonaceae</taxon>
        <taxon>Cutaneotrichosporon</taxon>
    </lineage>
</organism>